<reference evidence="1 2" key="1">
    <citation type="journal article" date="2021" name="Hortic Res">
        <title>High-quality reference genome and annotation aids understanding of berry development for evergreen blueberry (Vaccinium darrowii).</title>
        <authorList>
            <person name="Yu J."/>
            <person name="Hulse-Kemp A.M."/>
            <person name="Babiker E."/>
            <person name="Staton M."/>
        </authorList>
    </citation>
    <scope>NUCLEOTIDE SEQUENCE [LARGE SCALE GENOMIC DNA]</scope>
    <source>
        <strain evidence="2">cv. NJ 8807/NJ 8810</strain>
        <tissue evidence="1">Young leaf</tissue>
    </source>
</reference>
<comment type="caution">
    <text evidence="1">The sequence shown here is derived from an EMBL/GenBank/DDBJ whole genome shotgun (WGS) entry which is preliminary data.</text>
</comment>
<dbReference type="Proteomes" id="UP000828048">
    <property type="component" value="Chromosome 1"/>
</dbReference>
<evidence type="ECO:0000313" key="2">
    <source>
        <dbReference type="Proteomes" id="UP000828048"/>
    </source>
</evidence>
<dbReference type="EMBL" id="CM037151">
    <property type="protein sequence ID" value="KAH7844842.1"/>
    <property type="molecule type" value="Genomic_DNA"/>
</dbReference>
<accession>A0ACB7XVN7</accession>
<gene>
    <name evidence="1" type="ORF">Vadar_032277</name>
</gene>
<evidence type="ECO:0000313" key="1">
    <source>
        <dbReference type="EMBL" id="KAH7844842.1"/>
    </source>
</evidence>
<protein>
    <submittedName>
        <fullName evidence="1">Uncharacterized protein</fullName>
    </submittedName>
</protein>
<organism evidence="1 2">
    <name type="scientific">Vaccinium darrowii</name>
    <dbReference type="NCBI Taxonomy" id="229202"/>
    <lineage>
        <taxon>Eukaryota</taxon>
        <taxon>Viridiplantae</taxon>
        <taxon>Streptophyta</taxon>
        <taxon>Embryophyta</taxon>
        <taxon>Tracheophyta</taxon>
        <taxon>Spermatophyta</taxon>
        <taxon>Magnoliopsida</taxon>
        <taxon>eudicotyledons</taxon>
        <taxon>Gunneridae</taxon>
        <taxon>Pentapetalae</taxon>
        <taxon>asterids</taxon>
        <taxon>Ericales</taxon>
        <taxon>Ericaceae</taxon>
        <taxon>Vaccinioideae</taxon>
        <taxon>Vaccinieae</taxon>
        <taxon>Vaccinium</taxon>
    </lineage>
</organism>
<proteinExistence type="predicted"/>
<sequence>MCSACSNITSGRRNLVEGAALELPPRGAAPRNPARGHGPLETPPGGKPPGTPRVKMTTGKSNETPNVGSSSAATPLHGVPSIPMSHVDKPGKFGPGVDFKRWQQKMMFYLTTLHLAGCLSEDVPVVAENETDNQKRQALDQWKNVDYLAKNYVLNALDDSLYSVFNEVESAKELWKSLDKKYKIEGAGPKKFVVGRFLDYTMKDERSVTEQVQELQMLINEIKAEGMLLPEPFLVAAIIHKLPGTWKEFKSYLMFKNKEMTLETLFYKLNVTEGNRAREKAAKEAEMAKANMVEHGRPSSSGVRKNQHDKRSDKQKGKSVHLGPKGGVAKKPKEKFQGKCFNCDKFGHKASECKKPPRPQAHIAEASGGSSDMNFSAMVSEVNMVGSNPREWWIDTGATRHICCDKKMFTSLEPVNGEKLFMGNSATSDIAGEGTVVLKMTSRKTLTLNKVLFVPDIRKNLISGSLLSKHGFRMVFESDRVILTKAGSYVGKGYMADGLFKMNVMTVIPTINKTNAPVAYVLESSILWHGRLGHVNYESMRRLVNLDHIPAFHIDTNHKCETCVEAKLTRTSFRSVERSTEPLELIHSDVCDLKYVQMPNANKYFITFIDDSTKYCYVYLLKSKDEALDKFILFKNEVENQLSTKIKVVRSDRGGEFESLFGTYYAEHGIIYQTTAPYLPQQNRTAERKNRTLKEMMNAMLVSSGLPKNMWGEAVLTANYLLNLVPRKKLEKTPYELLKGKKPNFKHLSIGESSSVKRTLHPANHSNGDQEKEVDVEPRRSKRARTSTSFGPDFLTYLLESEPRTYKEAVSCPEGPLWKEAIKSEIDSIIQNHTWELVDLPPGSKPLGYKWIFKRKMKADGSIDKYKARLVDRHAIFGVLVVSVSFPGILAFGFCVCAWLEVKALETRLGSWIFEMSGRKSSVSIPL</sequence>
<name>A0ACB7XVN7_9ERIC</name>
<keyword evidence="2" id="KW-1185">Reference proteome</keyword>